<evidence type="ECO:0000313" key="2">
    <source>
        <dbReference type="Proteomes" id="UP000569329"/>
    </source>
</evidence>
<protein>
    <submittedName>
        <fullName evidence="1">Putative nicotinamide N-methyase</fullName>
    </submittedName>
</protein>
<evidence type="ECO:0000313" key="1">
    <source>
        <dbReference type="EMBL" id="MBA8825005.1"/>
    </source>
</evidence>
<dbReference type="RefSeq" id="WP_182544167.1">
    <property type="nucleotide sequence ID" value="NZ_JACGWZ010000002.1"/>
</dbReference>
<dbReference type="EMBL" id="JACGWZ010000002">
    <property type="protein sequence ID" value="MBA8825005.1"/>
    <property type="molecule type" value="Genomic_DNA"/>
</dbReference>
<proteinExistence type="predicted"/>
<dbReference type="InterPro" id="IPR019410">
    <property type="entry name" value="Methyltransf_16"/>
</dbReference>
<dbReference type="Proteomes" id="UP000569329">
    <property type="component" value="Unassembled WGS sequence"/>
</dbReference>
<gene>
    <name evidence="1" type="ORF">FHX42_002352</name>
</gene>
<keyword evidence="2" id="KW-1185">Reference proteome</keyword>
<dbReference type="PANTHER" id="PTHR14614">
    <property type="entry name" value="HEPATOCELLULAR CARCINOMA-ASSOCIATED ANTIGEN"/>
    <property type="match status" value="1"/>
</dbReference>
<dbReference type="AlphaFoldDB" id="A0A839E010"/>
<dbReference type="Gene3D" id="3.40.50.150">
    <property type="entry name" value="Vaccinia Virus protein VP39"/>
    <property type="match status" value="1"/>
</dbReference>
<organism evidence="1 2">
    <name type="scientific">Halosaccharopolyspora lacisalsi</name>
    <dbReference type="NCBI Taxonomy" id="1000566"/>
    <lineage>
        <taxon>Bacteria</taxon>
        <taxon>Bacillati</taxon>
        <taxon>Actinomycetota</taxon>
        <taxon>Actinomycetes</taxon>
        <taxon>Pseudonocardiales</taxon>
        <taxon>Pseudonocardiaceae</taxon>
        <taxon>Halosaccharopolyspora</taxon>
    </lineage>
</organism>
<dbReference type="Pfam" id="PF10294">
    <property type="entry name" value="Methyltransf_16"/>
    <property type="match status" value="1"/>
</dbReference>
<reference evidence="1 2" key="1">
    <citation type="submission" date="2020-07" db="EMBL/GenBank/DDBJ databases">
        <title>Sequencing the genomes of 1000 actinobacteria strains.</title>
        <authorList>
            <person name="Klenk H.-P."/>
        </authorList>
    </citation>
    <scope>NUCLEOTIDE SEQUENCE [LARGE SCALE GENOMIC DNA]</scope>
    <source>
        <strain evidence="1 2">DSM 45975</strain>
    </source>
</reference>
<sequence length="192" mass="21246">MRFIHPREAMDLLDDEDADERFPPYWAELWFSGIELARVVSSWTLAGTPVLELGCGLGLPSIAAALSGGHVSATDRSRDALAFTVDNAHRNGTTVETMECSWQRPESLVERGPWPLVLAADVLYDRPNAALLHTLLPRLVEDSGEIWIADPQRPQAAEFLTEAATDWSISTHGTRIPTVDIHRLRRGNHTGT</sequence>
<dbReference type="CDD" id="cd02440">
    <property type="entry name" value="AdoMet_MTases"/>
    <property type="match status" value="1"/>
</dbReference>
<dbReference type="SUPFAM" id="SSF53335">
    <property type="entry name" value="S-adenosyl-L-methionine-dependent methyltransferases"/>
    <property type="match status" value="1"/>
</dbReference>
<comment type="caution">
    <text evidence="1">The sequence shown here is derived from an EMBL/GenBank/DDBJ whole genome shotgun (WGS) entry which is preliminary data.</text>
</comment>
<name>A0A839E010_9PSEU</name>
<accession>A0A839E010</accession>
<dbReference type="InterPro" id="IPR029063">
    <property type="entry name" value="SAM-dependent_MTases_sf"/>
</dbReference>